<protein>
    <submittedName>
        <fullName evidence="2">Uncharacterized protein</fullName>
    </submittedName>
</protein>
<evidence type="ECO:0000313" key="3">
    <source>
        <dbReference type="Proteomes" id="UP000214365"/>
    </source>
</evidence>
<dbReference type="Proteomes" id="UP000214365">
    <property type="component" value="Unassembled WGS sequence"/>
</dbReference>
<organism evidence="2 3">
    <name type="scientific">Talaromyces atroroseus</name>
    <dbReference type="NCBI Taxonomy" id="1441469"/>
    <lineage>
        <taxon>Eukaryota</taxon>
        <taxon>Fungi</taxon>
        <taxon>Dikarya</taxon>
        <taxon>Ascomycota</taxon>
        <taxon>Pezizomycotina</taxon>
        <taxon>Eurotiomycetes</taxon>
        <taxon>Eurotiomycetidae</taxon>
        <taxon>Eurotiales</taxon>
        <taxon>Trichocomaceae</taxon>
        <taxon>Talaromyces</taxon>
        <taxon>Talaromyces sect. Trachyspermi</taxon>
    </lineage>
</organism>
<feature type="chain" id="PRO_5012171958" evidence="1">
    <location>
        <begin position="18"/>
        <end position="307"/>
    </location>
</feature>
<name>A0A225ARH5_TALAT</name>
<gene>
    <name evidence="2" type="ORF">UA08_07032</name>
</gene>
<reference evidence="2 3" key="1">
    <citation type="submission" date="2015-06" db="EMBL/GenBank/DDBJ databases">
        <title>Talaromyces atroroseus IBT 11181 draft genome.</title>
        <authorList>
            <person name="Rasmussen K.B."/>
            <person name="Rasmussen S."/>
            <person name="Petersen B."/>
            <person name="Sicheritz-Ponten T."/>
            <person name="Mortensen U.H."/>
            <person name="Thrane U."/>
        </authorList>
    </citation>
    <scope>NUCLEOTIDE SEQUENCE [LARGE SCALE GENOMIC DNA]</scope>
    <source>
        <strain evidence="2 3">IBT 11181</strain>
    </source>
</reference>
<dbReference type="AlphaFoldDB" id="A0A225ARH5"/>
<evidence type="ECO:0000256" key="1">
    <source>
        <dbReference type="SAM" id="SignalP"/>
    </source>
</evidence>
<comment type="caution">
    <text evidence="2">The sequence shown here is derived from an EMBL/GenBank/DDBJ whole genome shotgun (WGS) entry which is preliminary data.</text>
</comment>
<dbReference type="GeneID" id="31006788"/>
<keyword evidence="3" id="KW-1185">Reference proteome</keyword>
<dbReference type="RefSeq" id="XP_020117667.1">
    <property type="nucleotide sequence ID" value="XM_020261928.1"/>
</dbReference>
<accession>A0A225ARH5</accession>
<dbReference type="OrthoDB" id="4191833at2759"/>
<evidence type="ECO:0000313" key="2">
    <source>
        <dbReference type="EMBL" id="OKL57546.1"/>
    </source>
</evidence>
<feature type="signal peptide" evidence="1">
    <location>
        <begin position="1"/>
        <end position="17"/>
    </location>
</feature>
<sequence>MTTLLFLGLCFATRVTSVPTANAVEARDDNSVFSDTWTTPAFIACLQNRFPNFPDGVTGSTDINDCRNSIGKRDIDAALDPSDIVGELSTRDTNDELDSHDIVGELAERGLDNKFRTRASLTDLIPDFQAETPTCPEKSLPKNFEEAAPMRAKAQELCKQIGSNLLSQGYALLSETLPDAFTKKDIWLYGNQKVVLELVLSFTPQGRAAMTAAKVSQDTAVSVCTAALTMLATKGEGCTKDIHFSKDFIFKTEQTTGVTDGIMDLWFKKSPIGFISTSFTILRAFAGSTDADEYQDKLMNDQGKRLV</sequence>
<keyword evidence="1" id="KW-0732">Signal</keyword>
<proteinExistence type="predicted"/>
<dbReference type="EMBL" id="LFMY01000011">
    <property type="protein sequence ID" value="OKL57546.1"/>
    <property type="molecule type" value="Genomic_DNA"/>
</dbReference>